<gene>
    <name evidence="13" type="ordered locus">Cphamn1_2516</name>
</gene>
<feature type="transmembrane region" description="Helical" evidence="12">
    <location>
        <begin position="87"/>
        <end position="111"/>
    </location>
</feature>
<evidence type="ECO:0000256" key="7">
    <source>
        <dbReference type="ARBA" id="ARBA00022723"/>
    </source>
</evidence>
<dbReference type="GO" id="GO:0009055">
    <property type="term" value="F:electron transfer activity"/>
    <property type="evidence" value="ECO:0007669"/>
    <property type="project" value="InterPro"/>
</dbReference>
<evidence type="ECO:0000256" key="2">
    <source>
        <dbReference type="ARBA" id="ARBA00004370"/>
    </source>
</evidence>
<dbReference type="NCBIfam" id="TIGR02970">
    <property type="entry name" value="succ_dehyd_cytB"/>
    <property type="match status" value="1"/>
</dbReference>
<dbReference type="CDD" id="cd03501">
    <property type="entry name" value="SQR_TypeA_SdhC_like"/>
    <property type="match status" value="1"/>
</dbReference>
<name>B3EQB2_CHLPB</name>
<dbReference type="InterPro" id="IPR039023">
    <property type="entry name" value="SdhC_prok"/>
</dbReference>
<evidence type="ECO:0000256" key="10">
    <source>
        <dbReference type="ARBA" id="ARBA00023136"/>
    </source>
</evidence>
<keyword evidence="9" id="KW-0408">Iron</keyword>
<feature type="transmembrane region" description="Helical" evidence="12">
    <location>
        <begin position="47"/>
        <end position="67"/>
    </location>
</feature>
<keyword evidence="8 12" id="KW-1133">Transmembrane helix</keyword>
<accession>B3EQB2</accession>
<dbReference type="STRING" id="331678.Cphamn1_2516"/>
<dbReference type="Gene3D" id="1.20.1300.10">
    <property type="entry name" value="Fumarate reductase/succinate dehydrogenase, transmembrane subunit"/>
    <property type="match status" value="1"/>
</dbReference>
<dbReference type="InterPro" id="IPR034804">
    <property type="entry name" value="SQR/QFR_C/D"/>
</dbReference>
<dbReference type="GO" id="GO:0006099">
    <property type="term" value="P:tricarboxylic acid cycle"/>
    <property type="evidence" value="ECO:0007669"/>
    <property type="project" value="InterPro"/>
</dbReference>
<evidence type="ECO:0000313" key="13">
    <source>
        <dbReference type="EMBL" id="ACE05410.1"/>
    </source>
</evidence>
<keyword evidence="7" id="KW-0479">Metal-binding</keyword>
<sequence length="154" mass="17470">MVFIHVLTYRGMNQNKLPGQSDTTPSFRTFLSTVFSYRVRSGMAAWILHRVTGLSLVLYLAIHIMGLRSLGNPLAFEAYITGYRNPLFKFAEVMLLGSVAFHAFNGLRIFAQDMYFRSERQKPLFYAVLALTIIVTIIGGLPIIFPYFITPLLP</sequence>
<evidence type="ECO:0000256" key="3">
    <source>
        <dbReference type="ARBA" id="ARBA00007244"/>
    </source>
</evidence>
<reference evidence="13" key="1">
    <citation type="submission" date="2008-06" db="EMBL/GenBank/DDBJ databases">
        <title>Complete sequence of Chlorobium phaeobacteroides BS1.</title>
        <authorList>
            <consortium name="US DOE Joint Genome Institute"/>
            <person name="Lucas S."/>
            <person name="Copeland A."/>
            <person name="Lapidus A."/>
            <person name="Glavina del Rio T."/>
            <person name="Dalin E."/>
            <person name="Tice H."/>
            <person name="Bruce D."/>
            <person name="Goodwin L."/>
            <person name="Pitluck S."/>
            <person name="Schmutz J."/>
            <person name="Larimer F."/>
            <person name="Land M."/>
            <person name="Hauser L."/>
            <person name="Kyrpides N."/>
            <person name="Ovchinnikova G."/>
            <person name="Li T."/>
            <person name="Liu Z."/>
            <person name="Zhao F."/>
            <person name="Overmann J."/>
            <person name="Bryant D.A."/>
            <person name="Richardson P."/>
        </authorList>
    </citation>
    <scope>NUCLEOTIDE SEQUENCE [LARGE SCALE GENOMIC DNA]</scope>
    <source>
        <strain evidence="13">BS1</strain>
    </source>
</reference>
<dbReference type="SUPFAM" id="SSF81343">
    <property type="entry name" value="Fumarate reductase respiratory complex transmembrane subunits"/>
    <property type="match status" value="1"/>
</dbReference>
<evidence type="ECO:0000256" key="9">
    <source>
        <dbReference type="ARBA" id="ARBA00023004"/>
    </source>
</evidence>
<proteinExistence type="inferred from homology"/>
<dbReference type="EMBL" id="CP001101">
    <property type="protein sequence ID" value="ACE05410.1"/>
    <property type="molecule type" value="Genomic_DNA"/>
</dbReference>
<dbReference type="InterPro" id="IPR014314">
    <property type="entry name" value="Succ_DH_cytb556"/>
</dbReference>
<evidence type="ECO:0000256" key="6">
    <source>
        <dbReference type="ARBA" id="ARBA00022692"/>
    </source>
</evidence>
<organism evidence="13">
    <name type="scientific">Chlorobium phaeobacteroides (strain BS1)</name>
    <dbReference type="NCBI Taxonomy" id="331678"/>
    <lineage>
        <taxon>Bacteria</taxon>
        <taxon>Pseudomonadati</taxon>
        <taxon>Chlorobiota</taxon>
        <taxon>Chlorobiia</taxon>
        <taxon>Chlorobiales</taxon>
        <taxon>Chlorobiaceae</taxon>
        <taxon>Chlorobium/Pelodictyon group</taxon>
        <taxon>Chlorobium</taxon>
    </lineage>
</organism>
<dbReference type="GO" id="GO:0046872">
    <property type="term" value="F:metal ion binding"/>
    <property type="evidence" value="ECO:0007669"/>
    <property type="project" value="UniProtKB-KW"/>
</dbReference>
<dbReference type="eggNOG" id="COG2009">
    <property type="taxonomic scope" value="Bacteria"/>
</dbReference>
<dbReference type="KEGG" id="cpb:Cphamn1_2516"/>
<evidence type="ECO:0000256" key="8">
    <source>
        <dbReference type="ARBA" id="ARBA00022989"/>
    </source>
</evidence>
<comment type="subcellular location">
    <subcellularLocation>
        <location evidence="2">Membrane</location>
    </subcellularLocation>
</comment>
<protein>
    <recommendedName>
        <fullName evidence="4">Succinate dehydrogenase cytochrome b556 subunit</fullName>
    </recommendedName>
</protein>
<keyword evidence="6 12" id="KW-0812">Transmembrane</keyword>
<comment type="similarity">
    <text evidence="3">Belongs to the cytochrome b560 family.</text>
</comment>
<dbReference type="InterPro" id="IPR000701">
    <property type="entry name" value="SuccDH_FuR_B_TM-su"/>
</dbReference>
<keyword evidence="10 12" id="KW-0472">Membrane</keyword>
<evidence type="ECO:0000256" key="5">
    <source>
        <dbReference type="ARBA" id="ARBA00022617"/>
    </source>
</evidence>
<feature type="transmembrane region" description="Helical" evidence="12">
    <location>
        <begin position="123"/>
        <end position="149"/>
    </location>
</feature>
<dbReference type="PANTHER" id="PTHR41910:SF1">
    <property type="entry name" value="SUCCINATE DEHYDROGENASE HYDROPHOBIC MEMBRANE ANCHOR SUBUNIT"/>
    <property type="match status" value="1"/>
</dbReference>
<dbReference type="GO" id="GO:0016020">
    <property type="term" value="C:membrane"/>
    <property type="evidence" value="ECO:0007669"/>
    <property type="project" value="UniProtKB-SubCell"/>
</dbReference>
<comment type="subunit">
    <text evidence="11">Part of an enzyme complex containing four subunits: a flavoprotein, an iron-sulfur protein, plus two membrane-anchoring proteins, SdhC and SdhD. The complex can form homotrimers.</text>
</comment>
<comment type="cofactor">
    <cofactor evidence="1">
        <name>heme</name>
        <dbReference type="ChEBI" id="CHEBI:30413"/>
    </cofactor>
</comment>
<dbReference type="AlphaFoldDB" id="B3EQB2"/>
<dbReference type="PANTHER" id="PTHR41910">
    <property type="entry name" value="SUCCINATE DEHYDROGENASE 2 MEMBRANE SUBUNIT SDHC"/>
    <property type="match status" value="1"/>
</dbReference>
<keyword evidence="5" id="KW-0349">Heme</keyword>
<evidence type="ECO:0000256" key="12">
    <source>
        <dbReference type="SAM" id="Phobius"/>
    </source>
</evidence>
<dbReference type="HOGENOM" id="CLU_127125_2_0_10"/>
<dbReference type="Pfam" id="PF01127">
    <property type="entry name" value="Sdh_cyt"/>
    <property type="match status" value="1"/>
</dbReference>
<evidence type="ECO:0000256" key="4">
    <source>
        <dbReference type="ARBA" id="ARBA00020076"/>
    </source>
</evidence>
<evidence type="ECO:0000256" key="1">
    <source>
        <dbReference type="ARBA" id="ARBA00001971"/>
    </source>
</evidence>
<evidence type="ECO:0000256" key="11">
    <source>
        <dbReference type="ARBA" id="ARBA00025912"/>
    </source>
</evidence>